<evidence type="ECO:0000313" key="3">
    <source>
        <dbReference type="EMBL" id="MDM9630785.1"/>
    </source>
</evidence>
<reference evidence="3" key="1">
    <citation type="submission" date="2023-06" db="EMBL/GenBank/DDBJ databases">
        <title>Robiginitalea aurantiacus sp. nov. and Algoriphagus sediminis sp. nov., isolated from coastal sediment.</title>
        <authorList>
            <person name="Zhou Z.Y."/>
            <person name="An J."/>
            <person name="Jia Y.W."/>
            <person name="Du Z.J."/>
        </authorList>
    </citation>
    <scope>NUCLEOTIDE SEQUENCE</scope>
    <source>
        <strain evidence="3">M39</strain>
    </source>
</reference>
<evidence type="ECO:0000313" key="4">
    <source>
        <dbReference type="Proteomes" id="UP001174839"/>
    </source>
</evidence>
<name>A0ABT7WCZ6_9FLAO</name>
<dbReference type="Gene3D" id="3.40.50.1110">
    <property type="entry name" value="SGNH hydrolase"/>
    <property type="match status" value="1"/>
</dbReference>
<dbReference type="InterPro" id="IPR013830">
    <property type="entry name" value="SGNH_hydro"/>
</dbReference>
<organism evidence="3 4">
    <name type="scientific">Robiginitalea aurantiaca</name>
    <dbReference type="NCBI Taxonomy" id="3056915"/>
    <lineage>
        <taxon>Bacteria</taxon>
        <taxon>Pseudomonadati</taxon>
        <taxon>Bacteroidota</taxon>
        <taxon>Flavobacteriia</taxon>
        <taxon>Flavobacteriales</taxon>
        <taxon>Flavobacteriaceae</taxon>
        <taxon>Robiginitalea</taxon>
    </lineage>
</organism>
<comment type="caution">
    <text evidence="3">The sequence shown here is derived from an EMBL/GenBank/DDBJ whole genome shotgun (WGS) entry which is preliminary data.</text>
</comment>
<dbReference type="InterPro" id="IPR036514">
    <property type="entry name" value="SGNH_hydro_sf"/>
</dbReference>
<keyword evidence="1" id="KW-1133">Transmembrane helix</keyword>
<dbReference type="CDD" id="cd04502">
    <property type="entry name" value="SGNH_hydrolase_like_7"/>
    <property type="match status" value="1"/>
</dbReference>
<evidence type="ECO:0000259" key="2">
    <source>
        <dbReference type="Pfam" id="PF13472"/>
    </source>
</evidence>
<evidence type="ECO:0000256" key="1">
    <source>
        <dbReference type="SAM" id="Phobius"/>
    </source>
</evidence>
<protein>
    <submittedName>
        <fullName evidence="3">SGNH/GDSL hydrolase family protein</fullName>
    </submittedName>
</protein>
<keyword evidence="4" id="KW-1185">Reference proteome</keyword>
<proteinExistence type="predicted"/>
<accession>A0ABT7WCZ6</accession>
<keyword evidence="1" id="KW-0812">Transmembrane</keyword>
<dbReference type="Pfam" id="PF13472">
    <property type="entry name" value="Lipase_GDSL_2"/>
    <property type="match status" value="1"/>
</dbReference>
<dbReference type="RefSeq" id="WP_289724150.1">
    <property type="nucleotide sequence ID" value="NZ_JAUDUY010000002.1"/>
</dbReference>
<keyword evidence="1" id="KW-0472">Membrane</keyword>
<sequence length="241" mass="28194">MNRNRFLYPMSCSCKKLQCPANTFFYVLLLGLVFGFTVNIYPQDPLRFESEIIDLKAKTDSLWDREEEVLLFTGSSSIRMWEDLQERFSSQKILNLGFGGSQASDLLYYLEPLVLDYRPKKVFIYEGDNDLAEGKKIREVILTLQEITKRLDQALPGIPIVIISAKPSISRWNLRRKYRKLNRKLERWTSRQETLDFVDVWNPMLTDKTLNDSLFIDDGLHMNESGYDIWEKALAPFITTD</sequence>
<dbReference type="PANTHER" id="PTHR30383">
    <property type="entry name" value="THIOESTERASE 1/PROTEASE 1/LYSOPHOSPHOLIPASE L1"/>
    <property type="match status" value="1"/>
</dbReference>
<gene>
    <name evidence="3" type="ORF">QU605_04850</name>
</gene>
<dbReference type="EMBL" id="JAUDUY010000002">
    <property type="protein sequence ID" value="MDM9630785.1"/>
    <property type="molecule type" value="Genomic_DNA"/>
</dbReference>
<feature type="domain" description="SGNH hydrolase-type esterase" evidence="2">
    <location>
        <begin position="81"/>
        <end position="229"/>
    </location>
</feature>
<dbReference type="Proteomes" id="UP001174839">
    <property type="component" value="Unassembled WGS sequence"/>
</dbReference>
<dbReference type="SUPFAM" id="SSF52266">
    <property type="entry name" value="SGNH hydrolase"/>
    <property type="match status" value="1"/>
</dbReference>
<dbReference type="GO" id="GO:0016787">
    <property type="term" value="F:hydrolase activity"/>
    <property type="evidence" value="ECO:0007669"/>
    <property type="project" value="UniProtKB-KW"/>
</dbReference>
<feature type="transmembrane region" description="Helical" evidence="1">
    <location>
        <begin position="21"/>
        <end position="41"/>
    </location>
</feature>
<keyword evidence="3" id="KW-0378">Hydrolase</keyword>
<dbReference type="InterPro" id="IPR051532">
    <property type="entry name" value="Ester_Hydrolysis_Enzymes"/>
</dbReference>